<comment type="caution">
    <text evidence="2">The sequence shown here is derived from an EMBL/GenBank/DDBJ whole genome shotgun (WGS) entry which is preliminary data.</text>
</comment>
<protein>
    <recommendedName>
        <fullName evidence="4">MARVEL domain-containing protein</fullName>
    </recommendedName>
</protein>
<proteinExistence type="predicted"/>
<dbReference type="OrthoDB" id="3436860at2759"/>
<dbReference type="Proteomes" id="UP000293360">
    <property type="component" value="Unassembled WGS sequence"/>
</dbReference>
<organism evidence="2 3">
    <name type="scientific">Monosporascus ibericus</name>
    <dbReference type="NCBI Taxonomy" id="155417"/>
    <lineage>
        <taxon>Eukaryota</taxon>
        <taxon>Fungi</taxon>
        <taxon>Dikarya</taxon>
        <taxon>Ascomycota</taxon>
        <taxon>Pezizomycotina</taxon>
        <taxon>Sordariomycetes</taxon>
        <taxon>Xylariomycetidae</taxon>
        <taxon>Xylariales</taxon>
        <taxon>Xylariales incertae sedis</taxon>
        <taxon>Monosporascus</taxon>
    </lineage>
</organism>
<dbReference type="EMBL" id="QJNU01000293">
    <property type="protein sequence ID" value="RYP02924.1"/>
    <property type="molecule type" value="Genomic_DNA"/>
</dbReference>
<reference evidence="2 3" key="1">
    <citation type="submission" date="2018-06" db="EMBL/GenBank/DDBJ databases">
        <title>Complete Genomes of Monosporascus.</title>
        <authorList>
            <person name="Robinson A.J."/>
            <person name="Natvig D.O."/>
        </authorList>
    </citation>
    <scope>NUCLEOTIDE SEQUENCE [LARGE SCALE GENOMIC DNA]</scope>
    <source>
        <strain evidence="2 3">CBS 110550</strain>
    </source>
</reference>
<feature type="transmembrane region" description="Helical" evidence="1">
    <location>
        <begin position="117"/>
        <end position="139"/>
    </location>
</feature>
<accession>A0A4Q4TBK0</accession>
<feature type="transmembrane region" description="Helical" evidence="1">
    <location>
        <begin position="46"/>
        <end position="65"/>
    </location>
</feature>
<keyword evidence="1" id="KW-0812">Transmembrane</keyword>
<feature type="transmembrane region" description="Helical" evidence="1">
    <location>
        <begin position="20"/>
        <end position="40"/>
    </location>
</feature>
<keyword evidence="3" id="KW-1185">Reference proteome</keyword>
<evidence type="ECO:0000313" key="2">
    <source>
        <dbReference type="EMBL" id="RYP02924.1"/>
    </source>
</evidence>
<name>A0A4Q4TBK0_9PEZI</name>
<dbReference type="STRING" id="155417.A0A4Q4TBK0"/>
<gene>
    <name evidence="2" type="ORF">DL764_005501</name>
</gene>
<keyword evidence="1" id="KW-0472">Membrane</keyword>
<evidence type="ECO:0008006" key="4">
    <source>
        <dbReference type="Google" id="ProtNLM"/>
    </source>
</evidence>
<dbReference type="AlphaFoldDB" id="A0A4Q4TBK0"/>
<evidence type="ECO:0000313" key="3">
    <source>
        <dbReference type="Proteomes" id="UP000293360"/>
    </source>
</evidence>
<evidence type="ECO:0000256" key="1">
    <source>
        <dbReference type="SAM" id="Phobius"/>
    </source>
</evidence>
<feature type="transmembrane region" description="Helical" evidence="1">
    <location>
        <begin position="77"/>
        <end position="97"/>
    </location>
</feature>
<sequence length="161" mass="17703">MFKAGYFDPSYKFHVHLIQIFLVIVGIIIAVVAMSIPDGFMTRAHIMALSMGAKTLIIVGYQLLSGHVALFSKWKSLKAYAILNSLEAVLWVGVFLITMQSNNQICVGVNCSLSKFLAANAILIQVLMAWAAVCCIMDWRHFKSTGYERGASHPTTTSSSI</sequence>
<keyword evidence="1" id="KW-1133">Transmembrane helix</keyword>